<dbReference type="Proteomes" id="UP001371456">
    <property type="component" value="Unassembled WGS sequence"/>
</dbReference>
<comment type="similarity">
    <text evidence="5">Belongs to the major facilitator superfamily. Phosphate:H(+) symporter (TC 2.A.1.9) family.</text>
</comment>
<dbReference type="Gene3D" id="1.20.1250.20">
    <property type="entry name" value="MFS general substrate transporter like domains"/>
    <property type="match status" value="1"/>
</dbReference>
<dbReference type="AlphaFoldDB" id="A0AAN8SY77"/>
<reference evidence="7 8" key="1">
    <citation type="submission" date="2024-02" db="EMBL/GenBank/DDBJ databases">
        <title>de novo genome assembly of Solanum bulbocastanum strain 11H21.</title>
        <authorList>
            <person name="Hosaka A.J."/>
        </authorList>
    </citation>
    <scope>NUCLEOTIDE SEQUENCE [LARGE SCALE GENOMIC DNA]</scope>
    <source>
        <tissue evidence="7">Young leaves</tissue>
    </source>
</reference>
<evidence type="ECO:0000256" key="6">
    <source>
        <dbReference type="SAM" id="Phobius"/>
    </source>
</evidence>
<keyword evidence="2 6" id="KW-0812">Transmembrane</keyword>
<dbReference type="GO" id="GO:0016020">
    <property type="term" value="C:membrane"/>
    <property type="evidence" value="ECO:0007669"/>
    <property type="project" value="UniProtKB-SubCell"/>
</dbReference>
<feature type="transmembrane region" description="Helical" evidence="6">
    <location>
        <begin position="22"/>
        <end position="45"/>
    </location>
</feature>
<accession>A0AAN8SY77</accession>
<keyword evidence="4 6" id="KW-0472">Membrane</keyword>
<proteinExistence type="inferred from homology"/>
<name>A0AAN8SY77_SOLBU</name>
<comment type="caution">
    <text evidence="7">The sequence shown here is derived from an EMBL/GenBank/DDBJ whole genome shotgun (WGS) entry which is preliminary data.</text>
</comment>
<evidence type="ECO:0000256" key="2">
    <source>
        <dbReference type="ARBA" id="ARBA00022692"/>
    </source>
</evidence>
<evidence type="ECO:0000256" key="1">
    <source>
        <dbReference type="ARBA" id="ARBA00004141"/>
    </source>
</evidence>
<gene>
    <name evidence="7" type="ORF">RDI58_024756</name>
</gene>
<dbReference type="GO" id="GO:0022857">
    <property type="term" value="F:transmembrane transporter activity"/>
    <property type="evidence" value="ECO:0007669"/>
    <property type="project" value="InterPro"/>
</dbReference>
<keyword evidence="3 6" id="KW-1133">Transmembrane helix</keyword>
<organism evidence="7 8">
    <name type="scientific">Solanum bulbocastanum</name>
    <name type="common">Wild potato</name>
    <dbReference type="NCBI Taxonomy" id="147425"/>
    <lineage>
        <taxon>Eukaryota</taxon>
        <taxon>Viridiplantae</taxon>
        <taxon>Streptophyta</taxon>
        <taxon>Embryophyta</taxon>
        <taxon>Tracheophyta</taxon>
        <taxon>Spermatophyta</taxon>
        <taxon>Magnoliopsida</taxon>
        <taxon>eudicotyledons</taxon>
        <taxon>Gunneridae</taxon>
        <taxon>Pentapetalae</taxon>
        <taxon>asterids</taxon>
        <taxon>lamiids</taxon>
        <taxon>Solanales</taxon>
        <taxon>Solanaceae</taxon>
        <taxon>Solanoideae</taxon>
        <taxon>Solaneae</taxon>
        <taxon>Solanum</taxon>
    </lineage>
</organism>
<evidence type="ECO:0000313" key="8">
    <source>
        <dbReference type="Proteomes" id="UP001371456"/>
    </source>
</evidence>
<dbReference type="InterPro" id="IPR000109">
    <property type="entry name" value="POT_fam"/>
</dbReference>
<evidence type="ECO:0000256" key="4">
    <source>
        <dbReference type="ARBA" id="ARBA00023136"/>
    </source>
</evidence>
<evidence type="ECO:0000256" key="5">
    <source>
        <dbReference type="ARBA" id="ARBA00044504"/>
    </source>
</evidence>
<evidence type="ECO:0000313" key="7">
    <source>
        <dbReference type="EMBL" id="KAK6778038.1"/>
    </source>
</evidence>
<keyword evidence="8" id="KW-1185">Reference proteome</keyword>
<sequence length="75" mass="8688">MVLLYMSNAINSMVLLYIEDNVSWVLGFAIYVSFNILGLAIFLFGHRFYCHIEAKQESPFMSFAAIRKHREPLSL</sequence>
<protein>
    <submittedName>
        <fullName evidence="7">Uncharacterized protein</fullName>
    </submittedName>
</protein>
<comment type="subcellular location">
    <subcellularLocation>
        <location evidence="1">Membrane</location>
        <topology evidence="1">Multi-pass membrane protein</topology>
    </subcellularLocation>
</comment>
<dbReference type="Pfam" id="PF00854">
    <property type="entry name" value="PTR2"/>
    <property type="match status" value="1"/>
</dbReference>
<evidence type="ECO:0000256" key="3">
    <source>
        <dbReference type="ARBA" id="ARBA00022989"/>
    </source>
</evidence>
<dbReference type="InterPro" id="IPR036259">
    <property type="entry name" value="MFS_trans_sf"/>
</dbReference>
<dbReference type="EMBL" id="JBANQN010000010">
    <property type="protein sequence ID" value="KAK6778038.1"/>
    <property type="molecule type" value="Genomic_DNA"/>
</dbReference>